<keyword evidence="2" id="KW-0472">Membrane</keyword>
<evidence type="ECO:0000256" key="1">
    <source>
        <dbReference type="SAM" id="MobiDB-lite"/>
    </source>
</evidence>
<keyword evidence="2" id="KW-1133">Transmembrane helix</keyword>
<dbReference type="Proteomes" id="UP000182584">
    <property type="component" value="Unassembled WGS sequence"/>
</dbReference>
<organism evidence="3 4">
    <name type="scientific">Butyrivibrio fibrisolvens</name>
    <dbReference type="NCBI Taxonomy" id="831"/>
    <lineage>
        <taxon>Bacteria</taxon>
        <taxon>Bacillati</taxon>
        <taxon>Bacillota</taxon>
        <taxon>Clostridia</taxon>
        <taxon>Lachnospirales</taxon>
        <taxon>Lachnospiraceae</taxon>
        <taxon>Butyrivibrio</taxon>
    </lineage>
</organism>
<evidence type="ECO:0000313" key="4">
    <source>
        <dbReference type="Proteomes" id="UP000182584"/>
    </source>
</evidence>
<evidence type="ECO:0000256" key="2">
    <source>
        <dbReference type="SAM" id="Phobius"/>
    </source>
</evidence>
<proteinExistence type="predicted"/>
<feature type="transmembrane region" description="Helical" evidence="2">
    <location>
        <begin position="29"/>
        <end position="48"/>
    </location>
</feature>
<gene>
    <name evidence="3" type="ORF">SAMN04487884_1598</name>
</gene>
<sequence>MPKKIKRYLLKRKIKRAINRKYKSFKKHGALILILLLPIVILIVLKLIRIRAKKKLKETIKGKVKEKIDSRRQKDKPEQEDKE</sequence>
<dbReference type="RefSeq" id="WP_074759240.1">
    <property type="nucleotide sequence ID" value="NZ_FOGJ01000059.1"/>
</dbReference>
<evidence type="ECO:0000313" key="3">
    <source>
        <dbReference type="EMBL" id="SES44049.1"/>
    </source>
</evidence>
<keyword evidence="2" id="KW-0812">Transmembrane</keyword>
<dbReference type="EMBL" id="FOGJ01000059">
    <property type="protein sequence ID" value="SES44049.1"/>
    <property type="molecule type" value="Genomic_DNA"/>
</dbReference>
<dbReference type="AlphaFoldDB" id="A0A1H9XDB4"/>
<accession>A0A1H9XDB4</accession>
<reference evidence="3 4" key="1">
    <citation type="submission" date="2016-10" db="EMBL/GenBank/DDBJ databases">
        <authorList>
            <person name="de Groot N.N."/>
        </authorList>
    </citation>
    <scope>NUCLEOTIDE SEQUENCE [LARGE SCALE GENOMIC DNA]</scope>
    <source>
        <strain evidence="3 4">AR40</strain>
    </source>
</reference>
<feature type="region of interest" description="Disordered" evidence="1">
    <location>
        <begin position="63"/>
        <end position="83"/>
    </location>
</feature>
<protein>
    <submittedName>
        <fullName evidence="3">Uncharacterized protein</fullName>
    </submittedName>
</protein>
<name>A0A1H9XDB4_BUTFI</name>